<keyword evidence="4" id="KW-0472">Membrane</keyword>
<name>A0A1Y6C2B3_9PROT</name>
<dbReference type="Proteomes" id="UP000192917">
    <property type="component" value="Unassembled WGS sequence"/>
</dbReference>
<keyword evidence="1 3" id="KW-0807">Transducer</keyword>
<dbReference type="GO" id="GO:0007165">
    <property type="term" value="P:signal transduction"/>
    <property type="evidence" value="ECO:0007669"/>
    <property type="project" value="UniProtKB-KW"/>
</dbReference>
<feature type="domain" description="HAMP" evidence="6">
    <location>
        <begin position="35"/>
        <end position="88"/>
    </location>
</feature>
<evidence type="ECO:0000256" key="1">
    <source>
        <dbReference type="ARBA" id="ARBA00023224"/>
    </source>
</evidence>
<dbReference type="InterPro" id="IPR004089">
    <property type="entry name" value="MCPsignal_dom"/>
</dbReference>
<dbReference type="STRING" id="560819.SAMN05428998_114106"/>
<organism evidence="7 8">
    <name type="scientific">Tistlia consotensis USBA 355</name>
    <dbReference type="NCBI Taxonomy" id="560819"/>
    <lineage>
        <taxon>Bacteria</taxon>
        <taxon>Pseudomonadati</taxon>
        <taxon>Pseudomonadota</taxon>
        <taxon>Alphaproteobacteria</taxon>
        <taxon>Rhodospirillales</taxon>
        <taxon>Rhodovibrionaceae</taxon>
        <taxon>Tistlia</taxon>
    </lineage>
</organism>
<protein>
    <submittedName>
        <fullName evidence="7">Methyl-accepting chemotaxis protein</fullName>
    </submittedName>
</protein>
<evidence type="ECO:0000256" key="4">
    <source>
        <dbReference type="SAM" id="Phobius"/>
    </source>
</evidence>
<comment type="similarity">
    <text evidence="2">Belongs to the methyl-accepting chemotaxis (MCP) protein family.</text>
</comment>
<evidence type="ECO:0000256" key="2">
    <source>
        <dbReference type="ARBA" id="ARBA00029447"/>
    </source>
</evidence>
<dbReference type="PRINTS" id="PR00260">
    <property type="entry name" value="CHEMTRNSDUCR"/>
</dbReference>
<dbReference type="InterPro" id="IPR004090">
    <property type="entry name" value="Chemotax_Me-accpt_rcpt"/>
</dbReference>
<dbReference type="RefSeq" id="WP_143596262.1">
    <property type="nucleotide sequence ID" value="NZ_FWZX01000014.1"/>
</dbReference>
<evidence type="ECO:0000259" key="6">
    <source>
        <dbReference type="PROSITE" id="PS50885"/>
    </source>
</evidence>
<accession>A0A1Y6C2B3</accession>
<dbReference type="GO" id="GO:0016020">
    <property type="term" value="C:membrane"/>
    <property type="evidence" value="ECO:0007669"/>
    <property type="project" value="InterPro"/>
</dbReference>
<evidence type="ECO:0000313" key="8">
    <source>
        <dbReference type="Proteomes" id="UP000192917"/>
    </source>
</evidence>
<dbReference type="PROSITE" id="PS50885">
    <property type="entry name" value="HAMP"/>
    <property type="match status" value="1"/>
</dbReference>
<dbReference type="SMART" id="SM00304">
    <property type="entry name" value="HAMP"/>
    <property type="match status" value="1"/>
</dbReference>
<dbReference type="Gene3D" id="1.10.287.950">
    <property type="entry name" value="Methyl-accepting chemotaxis protein"/>
    <property type="match status" value="1"/>
</dbReference>
<dbReference type="PANTHER" id="PTHR32089:SF112">
    <property type="entry name" value="LYSOZYME-LIKE PROTEIN-RELATED"/>
    <property type="match status" value="1"/>
</dbReference>
<keyword evidence="4" id="KW-0812">Transmembrane</keyword>
<keyword evidence="4" id="KW-1133">Transmembrane helix</keyword>
<reference evidence="7 8" key="1">
    <citation type="submission" date="2017-04" db="EMBL/GenBank/DDBJ databases">
        <authorList>
            <person name="Afonso C.L."/>
            <person name="Miller P.J."/>
            <person name="Scott M.A."/>
            <person name="Spackman E."/>
            <person name="Goraichik I."/>
            <person name="Dimitrov K.M."/>
            <person name="Suarez D.L."/>
            <person name="Swayne D.E."/>
        </authorList>
    </citation>
    <scope>NUCLEOTIDE SEQUENCE [LARGE SCALE GENOMIC DNA]</scope>
    <source>
        <strain evidence="7 8">USBA 355</strain>
    </source>
</reference>
<evidence type="ECO:0000256" key="3">
    <source>
        <dbReference type="PROSITE-ProRule" id="PRU00284"/>
    </source>
</evidence>
<feature type="domain" description="Methyl-accepting transducer" evidence="5">
    <location>
        <begin position="128"/>
        <end position="364"/>
    </location>
</feature>
<dbReference type="InterPro" id="IPR003660">
    <property type="entry name" value="HAMP_dom"/>
</dbReference>
<gene>
    <name evidence="7" type="ORF">SAMN05428998_114106</name>
</gene>
<dbReference type="EMBL" id="FWZX01000014">
    <property type="protein sequence ID" value="SMF41557.1"/>
    <property type="molecule type" value="Genomic_DNA"/>
</dbReference>
<proteinExistence type="inferred from homology"/>
<feature type="transmembrane region" description="Helical" evidence="4">
    <location>
        <begin position="12"/>
        <end position="32"/>
    </location>
</feature>
<dbReference type="Gene3D" id="6.10.340.10">
    <property type="match status" value="1"/>
</dbReference>
<dbReference type="PANTHER" id="PTHR32089">
    <property type="entry name" value="METHYL-ACCEPTING CHEMOTAXIS PROTEIN MCPB"/>
    <property type="match status" value="1"/>
</dbReference>
<dbReference type="Pfam" id="PF00672">
    <property type="entry name" value="HAMP"/>
    <property type="match status" value="1"/>
</dbReference>
<evidence type="ECO:0000313" key="7">
    <source>
        <dbReference type="EMBL" id="SMF41557.1"/>
    </source>
</evidence>
<sequence length="384" mass="39862">MSADSMASTAYSLMIGIGLVGVLGGIAIGFFLSRSTIVRPLNASVGTLRRLAEGDLEVEIANRERKDEIGDIARALAVFKDGALEQRRLVAEQEQEARRKAERAERIQATTARFEKQVDEILDTLSSAASELEATASSMASTAEEGAAQSAAVASASTQAANSVQTVASATEELTASIRDVSSQISKTSSIAGEASQKSAAAVSQIDVLREGAGRIGEVVTLIQEIAEQTNLLALNATIEAARAGEAGKGFAVVASEVKNLANQTAQATQEISSQIEAMQRGVETTVPVIGAISEVIEQLNGIAAAVAATTEEQAATTDEISRSVTEAAKGTEEVSKNVHGIREASETTSSASSQVLTAAGSVAEKSETLKKEVRDFLHDVQAA</sequence>
<dbReference type="GO" id="GO:0006935">
    <property type="term" value="P:chemotaxis"/>
    <property type="evidence" value="ECO:0007669"/>
    <property type="project" value="InterPro"/>
</dbReference>
<keyword evidence="8" id="KW-1185">Reference proteome</keyword>
<dbReference type="GO" id="GO:0004888">
    <property type="term" value="F:transmembrane signaling receptor activity"/>
    <property type="evidence" value="ECO:0007669"/>
    <property type="project" value="InterPro"/>
</dbReference>
<evidence type="ECO:0000259" key="5">
    <source>
        <dbReference type="PROSITE" id="PS50111"/>
    </source>
</evidence>
<dbReference type="Pfam" id="PF00015">
    <property type="entry name" value="MCPsignal"/>
    <property type="match status" value="1"/>
</dbReference>
<dbReference type="CDD" id="cd06225">
    <property type="entry name" value="HAMP"/>
    <property type="match status" value="1"/>
</dbReference>
<dbReference type="AlphaFoldDB" id="A0A1Y6C2B3"/>
<dbReference type="PROSITE" id="PS50111">
    <property type="entry name" value="CHEMOTAXIS_TRANSDUC_2"/>
    <property type="match status" value="1"/>
</dbReference>
<dbReference type="SUPFAM" id="SSF58104">
    <property type="entry name" value="Methyl-accepting chemotaxis protein (MCP) signaling domain"/>
    <property type="match status" value="1"/>
</dbReference>
<dbReference type="SMART" id="SM00283">
    <property type="entry name" value="MA"/>
    <property type="match status" value="1"/>
</dbReference>